<keyword evidence="5 9" id="KW-0371">Homeobox</keyword>
<dbReference type="InterPro" id="IPR009057">
    <property type="entry name" value="Homeodomain-like_sf"/>
</dbReference>
<name>A0A4W6D1N2_LATCA</name>
<keyword evidence="7 9" id="KW-0539">Nucleus</keyword>
<feature type="domain" description="Homeobox" evidence="12">
    <location>
        <begin position="47"/>
        <end position="107"/>
    </location>
</feature>
<comment type="subcellular location">
    <subcellularLocation>
        <location evidence="1 9 10">Nucleus</location>
    </subcellularLocation>
</comment>
<dbReference type="PANTHER" id="PTHR24333">
    <property type="entry name" value="HOMEO BOX HB9 LIKE A-RELATED"/>
    <property type="match status" value="1"/>
</dbReference>
<dbReference type="InterPro" id="IPR020479">
    <property type="entry name" value="HD_metazoa"/>
</dbReference>
<comment type="similarity">
    <text evidence="8">Belongs to the BAR homeobox family.</text>
</comment>
<keyword evidence="6" id="KW-0804">Transcription</keyword>
<dbReference type="InterPro" id="IPR001356">
    <property type="entry name" value="HD"/>
</dbReference>
<dbReference type="GO" id="GO:0005634">
    <property type="term" value="C:nucleus"/>
    <property type="evidence" value="ECO:0007669"/>
    <property type="project" value="UniProtKB-SubCell"/>
</dbReference>
<evidence type="ECO:0000256" key="10">
    <source>
        <dbReference type="RuleBase" id="RU000682"/>
    </source>
</evidence>
<dbReference type="PRINTS" id="PR00024">
    <property type="entry name" value="HOMEOBOX"/>
</dbReference>
<keyword evidence="2" id="KW-0217">Developmental protein</keyword>
<evidence type="ECO:0000256" key="2">
    <source>
        <dbReference type="ARBA" id="ARBA00022473"/>
    </source>
</evidence>
<evidence type="ECO:0000256" key="1">
    <source>
        <dbReference type="ARBA" id="ARBA00004123"/>
    </source>
</evidence>
<dbReference type="AlphaFoldDB" id="A0A4W6D1N2"/>
<dbReference type="CDD" id="cd00086">
    <property type="entry name" value="homeodomain"/>
    <property type="match status" value="1"/>
</dbReference>
<evidence type="ECO:0000256" key="11">
    <source>
        <dbReference type="SAM" id="MobiDB-lite"/>
    </source>
</evidence>
<evidence type="ECO:0000256" key="6">
    <source>
        <dbReference type="ARBA" id="ARBA00023163"/>
    </source>
</evidence>
<dbReference type="GO" id="GO:0000981">
    <property type="term" value="F:DNA-binding transcription factor activity, RNA polymerase II-specific"/>
    <property type="evidence" value="ECO:0007669"/>
    <property type="project" value="InterPro"/>
</dbReference>
<dbReference type="SUPFAM" id="SSF46689">
    <property type="entry name" value="Homeodomain-like"/>
    <property type="match status" value="1"/>
</dbReference>
<dbReference type="PROSITE" id="PS00027">
    <property type="entry name" value="HOMEOBOX_1"/>
    <property type="match status" value="1"/>
</dbReference>
<dbReference type="InterPro" id="IPR017970">
    <property type="entry name" value="Homeobox_CS"/>
</dbReference>
<dbReference type="SMART" id="SM00389">
    <property type="entry name" value="HOX"/>
    <property type="match status" value="1"/>
</dbReference>
<evidence type="ECO:0000256" key="8">
    <source>
        <dbReference type="ARBA" id="ARBA00038196"/>
    </source>
</evidence>
<evidence type="ECO:0000256" key="7">
    <source>
        <dbReference type="ARBA" id="ARBA00023242"/>
    </source>
</evidence>
<reference evidence="13" key="2">
    <citation type="submission" date="2025-08" db="UniProtKB">
        <authorList>
            <consortium name="Ensembl"/>
        </authorList>
    </citation>
    <scope>IDENTIFICATION</scope>
</reference>
<dbReference type="PROSITE" id="PS50071">
    <property type="entry name" value="HOMEOBOX_2"/>
    <property type="match status" value="1"/>
</dbReference>
<feature type="region of interest" description="Disordered" evidence="11">
    <location>
        <begin position="120"/>
        <end position="142"/>
    </location>
</feature>
<reference evidence="14" key="1">
    <citation type="submission" date="2015-09" db="EMBL/GenBank/DDBJ databases">
        <authorList>
            <person name="Sai Rama Sridatta P."/>
        </authorList>
    </citation>
    <scope>NUCLEOTIDE SEQUENCE [LARGE SCALE GENOMIC DNA]</scope>
</reference>
<dbReference type="Proteomes" id="UP000314980">
    <property type="component" value="Unassembled WGS sequence"/>
</dbReference>
<dbReference type="Gene3D" id="1.10.10.60">
    <property type="entry name" value="Homeodomain-like"/>
    <property type="match status" value="1"/>
</dbReference>
<proteinExistence type="inferred from homology"/>
<reference evidence="13" key="3">
    <citation type="submission" date="2025-09" db="UniProtKB">
        <authorList>
            <consortium name="Ensembl"/>
        </authorList>
    </citation>
    <scope>IDENTIFICATION</scope>
</reference>
<organism evidence="13 14">
    <name type="scientific">Lates calcarifer</name>
    <name type="common">Barramundi</name>
    <name type="synonym">Holocentrus calcarifer</name>
    <dbReference type="NCBI Taxonomy" id="8187"/>
    <lineage>
        <taxon>Eukaryota</taxon>
        <taxon>Metazoa</taxon>
        <taxon>Chordata</taxon>
        <taxon>Craniata</taxon>
        <taxon>Vertebrata</taxon>
        <taxon>Euteleostomi</taxon>
        <taxon>Actinopterygii</taxon>
        <taxon>Neopterygii</taxon>
        <taxon>Teleostei</taxon>
        <taxon>Neoteleostei</taxon>
        <taxon>Acanthomorphata</taxon>
        <taxon>Carangaria</taxon>
        <taxon>Carangaria incertae sedis</taxon>
        <taxon>Centropomidae</taxon>
        <taxon>Lates</taxon>
    </lineage>
</organism>
<accession>A0A4W6D1N2</accession>
<feature type="DNA-binding region" description="Homeobox" evidence="9">
    <location>
        <begin position="49"/>
        <end position="108"/>
    </location>
</feature>
<evidence type="ECO:0000256" key="4">
    <source>
        <dbReference type="ARBA" id="ARBA00023125"/>
    </source>
</evidence>
<dbReference type="InParanoid" id="A0A4W6D1N2"/>
<keyword evidence="4 9" id="KW-0238">DNA-binding</keyword>
<feature type="compositionally biased region" description="Low complexity" evidence="11">
    <location>
        <begin position="120"/>
        <end position="139"/>
    </location>
</feature>
<dbReference type="Pfam" id="PF00046">
    <property type="entry name" value="Homeodomain"/>
    <property type="match status" value="1"/>
</dbReference>
<evidence type="ECO:0000313" key="13">
    <source>
        <dbReference type="Ensembl" id="ENSLCAP00010018893.1"/>
    </source>
</evidence>
<evidence type="ECO:0000256" key="9">
    <source>
        <dbReference type="PROSITE-ProRule" id="PRU00108"/>
    </source>
</evidence>
<dbReference type="InterPro" id="IPR050848">
    <property type="entry name" value="Homeobox_TF"/>
</dbReference>
<evidence type="ECO:0000259" key="12">
    <source>
        <dbReference type="PROSITE" id="PS50071"/>
    </source>
</evidence>
<dbReference type="GO" id="GO:0003677">
    <property type="term" value="F:DNA binding"/>
    <property type="evidence" value="ECO:0007669"/>
    <property type="project" value="UniProtKB-UniRule"/>
</dbReference>
<dbReference type="PANTHER" id="PTHR24333:SF5">
    <property type="entry name" value="VENT HOMEOBOX"/>
    <property type="match status" value="1"/>
</dbReference>
<evidence type="ECO:0000256" key="3">
    <source>
        <dbReference type="ARBA" id="ARBA00023015"/>
    </source>
</evidence>
<keyword evidence="14" id="KW-1185">Reference proteome</keyword>
<dbReference type="Ensembl" id="ENSLCAT00010019300.1">
    <property type="protein sequence ID" value="ENSLCAP00010018893.1"/>
    <property type="gene ID" value="ENSLCAG00010008935.1"/>
</dbReference>
<evidence type="ECO:0000256" key="5">
    <source>
        <dbReference type="ARBA" id="ARBA00023155"/>
    </source>
</evidence>
<sequence length="212" mass="24230">MSHSNRPTKIKRNFLTFYGCALTAVTPTQPHHNKDFITGLLDRGRATQQRRMRTKFTSEQISTLENTFSRHKYLGATQRKKFAEKLNLSETQVKTWFQNRRMKLKREVQDLRPAFLSVPASPPAAASTRSCSRSTGRASPLPCTPPSCLHTSTDPDHSHPPKSCLESRYFIIALCQRGVVNITDFNMSEALQYIWMYVLLKNVNVFAVLCHK</sequence>
<evidence type="ECO:0000313" key="14">
    <source>
        <dbReference type="Proteomes" id="UP000314980"/>
    </source>
</evidence>
<protein>
    <recommendedName>
        <fullName evidence="12">Homeobox domain-containing protein</fullName>
    </recommendedName>
</protein>
<dbReference type="GeneTree" id="ENSGT00940000165215"/>
<keyword evidence="3" id="KW-0805">Transcription regulation</keyword>